<keyword evidence="1" id="KW-1015">Disulfide bond</keyword>
<dbReference type="AlphaFoldDB" id="A0A8K0G1X3"/>
<gene>
    <name evidence="3" type="ORF">ILUMI_20890</name>
</gene>
<organism evidence="3 4">
    <name type="scientific">Ignelater luminosus</name>
    <name type="common">Cucubano</name>
    <name type="synonym">Pyrophorus luminosus</name>
    <dbReference type="NCBI Taxonomy" id="2038154"/>
    <lineage>
        <taxon>Eukaryota</taxon>
        <taxon>Metazoa</taxon>
        <taxon>Ecdysozoa</taxon>
        <taxon>Arthropoda</taxon>
        <taxon>Hexapoda</taxon>
        <taxon>Insecta</taxon>
        <taxon>Pterygota</taxon>
        <taxon>Neoptera</taxon>
        <taxon>Endopterygota</taxon>
        <taxon>Coleoptera</taxon>
        <taxon>Polyphaga</taxon>
        <taxon>Elateriformia</taxon>
        <taxon>Elateroidea</taxon>
        <taxon>Elateridae</taxon>
        <taxon>Agrypninae</taxon>
        <taxon>Pyrophorini</taxon>
        <taxon>Ignelater</taxon>
    </lineage>
</organism>
<dbReference type="GO" id="GO:0006493">
    <property type="term" value="P:protein O-linked glycosylation"/>
    <property type="evidence" value="ECO:0007669"/>
    <property type="project" value="TreeGrafter"/>
</dbReference>
<dbReference type="GO" id="GO:0004653">
    <property type="term" value="F:polypeptide N-acetylgalactosaminyltransferase activity"/>
    <property type="evidence" value="ECO:0007669"/>
    <property type="project" value="TreeGrafter"/>
</dbReference>
<dbReference type="Gene3D" id="3.90.550.10">
    <property type="entry name" value="Spore Coat Polysaccharide Biosynthesis Protein SpsA, Chain A"/>
    <property type="match status" value="1"/>
</dbReference>
<comment type="caution">
    <text evidence="3">The sequence shown here is derived from an EMBL/GenBank/DDBJ whole genome shotgun (WGS) entry which is preliminary data.</text>
</comment>
<dbReference type="SUPFAM" id="SSF53448">
    <property type="entry name" value="Nucleotide-diphospho-sugar transferases"/>
    <property type="match status" value="1"/>
</dbReference>
<dbReference type="OrthoDB" id="5988548at2759"/>
<evidence type="ECO:0000313" key="3">
    <source>
        <dbReference type="EMBL" id="KAF2885267.1"/>
    </source>
</evidence>
<proteinExistence type="predicted"/>
<evidence type="ECO:0000313" key="4">
    <source>
        <dbReference type="Proteomes" id="UP000801492"/>
    </source>
</evidence>
<dbReference type="Proteomes" id="UP000801492">
    <property type="component" value="Unassembled WGS sequence"/>
</dbReference>
<accession>A0A8K0G1X3</accession>
<dbReference type="GO" id="GO:0005794">
    <property type="term" value="C:Golgi apparatus"/>
    <property type="evidence" value="ECO:0007669"/>
    <property type="project" value="TreeGrafter"/>
</dbReference>
<dbReference type="PANTHER" id="PTHR11675:SF101">
    <property type="entry name" value="POLYPEPTIDE N-ACETYLGALACTOSAMINYLTRANSFERASE 5"/>
    <property type="match status" value="1"/>
</dbReference>
<dbReference type="InterPro" id="IPR029044">
    <property type="entry name" value="Nucleotide-diphossugar_trans"/>
</dbReference>
<evidence type="ECO:0000259" key="2">
    <source>
        <dbReference type="Pfam" id="PF00535"/>
    </source>
</evidence>
<dbReference type="Pfam" id="PF00535">
    <property type="entry name" value="Glycos_transf_2"/>
    <property type="match status" value="1"/>
</dbReference>
<dbReference type="InterPro" id="IPR001173">
    <property type="entry name" value="Glyco_trans_2-like"/>
</dbReference>
<dbReference type="PANTHER" id="PTHR11675">
    <property type="entry name" value="N-ACETYLGALACTOSAMINYLTRANSFERASE"/>
    <property type="match status" value="1"/>
</dbReference>
<sequence>MATFEEEVDIDFEEFSCPTLLDVEGCGDFSVISSKVGVLLEDSVLTDLVPLQQFQEEFVFRQQLQGYWLSLMEESRCQRRHVYCRDKCPTVPGYPEELEKAVDGCLDKTYSKLFPTTFIVIVCYNKDWSKLLKTVWRVINRSPRPLLKKIILVDDASEREHFGRKLEEYAKKLSTVNAKPETARNKHMLTNDAIHDIEEPVVLEIYSTQV</sequence>
<feature type="domain" description="Glycosyltransferase 2-like" evidence="2">
    <location>
        <begin position="119"/>
        <end position="172"/>
    </location>
</feature>
<name>A0A8K0G1X3_IGNLU</name>
<keyword evidence="4" id="KW-1185">Reference proteome</keyword>
<protein>
    <recommendedName>
        <fullName evidence="2">Glycosyltransferase 2-like domain-containing protein</fullName>
    </recommendedName>
</protein>
<evidence type="ECO:0000256" key="1">
    <source>
        <dbReference type="ARBA" id="ARBA00023157"/>
    </source>
</evidence>
<dbReference type="EMBL" id="VTPC01089973">
    <property type="protein sequence ID" value="KAF2885267.1"/>
    <property type="molecule type" value="Genomic_DNA"/>
</dbReference>
<reference evidence="3" key="1">
    <citation type="submission" date="2019-08" db="EMBL/GenBank/DDBJ databases">
        <title>The genome of the North American firefly Photinus pyralis.</title>
        <authorList>
            <consortium name="Photinus pyralis genome working group"/>
            <person name="Fallon T.R."/>
            <person name="Sander Lower S.E."/>
            <person name="Weng J.-K."/>
        </authorList>
    </citation>
    <scope>NUCLEOTIDE SEQUENCE</scope>
    <source>
        <strain evidence="3">TRF0915ILg1</strain>
        <tissue evidence="3">Whole body</tissue>
    </source>
</reference>